<protein>
    <submittedName>
        <fullName evidence="11">DNA primase, catalytic core</fullName>
    </submittedName>
</protein>
<dbReference type="Pfam" id="PF08275">
    <property type="entry name" value="DNAG_N"/>
    <property type="match status" value="1"/>
</dbReference>
<dbReference type="InterPro" id="IPR034151">
    <property type="entry name" value="TOPRIM_DnaG_bac"/>
</dbReference>
<dbReference type="GO" id="GO:0006269">
    <property type="term" value="P:DNA replication, synthesis of primer"/>
    <property type="evidence" value="ECO:0007669"/>
    <property type="project" value="UniProtKB-KW"/>
</dbReference>
<keyword evidence="3" id="KW-0808">Transferase</keyword>
<dbReference type="Gene3D" id="3.40.1360.10">
    <property type="match status" value="1"/>
</dbReference>
<dbReference type="PANTHER" id="PTHR30313">
    <property type="entry name" value="DNA PRIMASE"/>
    <property type="match status" value="1"/>
</dbReference>
<evidence type="ECO:0000256" key="7">
    <source>
        <dbReference type="ARBA" id="ARBA00022771"/>
    </source>
</evidence>
<evidence type="ECO:0000256" key="4">
    <source>
        <dbReference type="ARBA" id="ARBA00022695"/>
    </source>
</evidence>
<dbReference type="Pfam" id="PF13155">
    <property type="entry name" value="Toprim_2"/>
    <property type="match status" value="1"/>
</dbReference>
<dbReference type="Gene3D" id="3.90.980.10">
    <property type="entry name" value="DNA primase, catalytic core, N-terminal domain"/>
    <property type="match status" value="1"/>
</dbReference>
<dbReference type="SUPFAM" id="SSF57783">
    <property type="entry name" value="Zinc beta-ribbon"/>
    <property type="match status" value="1"/>
</dbReference>
<feature type="domain" description="Toprim" evidence="10">
    <location>
        <begin position="222"/>
        <end position="293"/>
    </location>
</feature>
<evidence type="ECO:0000256" key="3">
    <source>
        <dbReference type="ARBA" id="ARBA00022679"/>
    </source>
</evidence>
<name>A0A8S5V1A3_9CAUD</name>
<reference evidence="11" key="1">
    <citation type="journal article" date="2021" name="Proc. Natl. Acad. Sci. U.S.A.">
        <title>A Catalog of Tens of Thousands of Viruses from Human Metagenomes Reveals Hidden Associations with Chronic Diseases.</title>
        <authorList>
            <person name="Tisza M.J."/>
            <person name="Buck C.B."/>
        </authorList>
    </citation>
    <scope>NUCLEOTIDE SEQUENCE</scope>
    <source>
        <strain evidence="11">CtJ2i1</strain>
    </source>
</reference>
<dbReference type="PANTHER" id="PTHR30313:SF2">
    <property type="entry name" value="DNA PRIMASE"/>
    <property type="match status" value="1"/>
</dbReference>
<dbReference type="InterPro" id="IPR006171">
    <property type="entry name" value="TOPRIM_dom"/>
</dbReference>
<evidence type="ECO:0000256" key="9">
    <source>
        <dbReference type="ARBA" id="ARBA00023163"/>
    </source>
</evidence>
<dbReference type="SMART" id="SM00493">
    <property type="entry name" value="TOPRIM"/>
    <property type="match status" value="1"/>
</dbReference>
<dbReference type="GO" id="GO:0008270">
    <property type="term" value="F:zinc ion binding"/>
    <property type="evidence" value="ECO:0007669"/>
    <property type="project" value="UniProtKB-KW"/>
</dbReference>
<dbReference type="Gene3D" id="3.90.580.10">
    <property type="entry name" value="Zinc finger, CHC2-type domain"/>
    <property type="match status" value="1"/>
</dbReference>
<dbReference type="GO" id="GO:0003677">
    <property type="term" value="F:DNA binding"/>
    <property type="evidence" value="ECO:0007669"/>
    <property type="project" value="InterPro"/>
</dbReference>
<dbReference type="InterPro" id="IPR050219">
    <property type="entry name" value="DnaG_primase"/>
</dbReference>
<proteinExistence type="predicted"/>
<evidence type="ECO:0000256" key="2">
    <source>
        <dbReference type="ARBA" id="ARBA00022515"/>
    </source>
</evidence>
<dbReference type="EMBL" id="BK016182">
    <property type="protein sequence ID" value="DAG00510.1"/>
    <property type="molecule type" value="Genomic_DNA"/>
</dbReference>
<dbReference type="GO" id="GO:0000428">
    <property type="term" value="C:DNA-directed RNA polymerase complex"/>
    <property type="evidence" value="ECO:0007669"/>
    <property type="project" value="UniProtKB-KW"/>
</dbReference>
<dbReference type="SUPFAM" id="SSF56731">
    <property type="entry name" value="DNA primase core"/>
    <property type="match status" value="1"/>
</dbReference>
<keyword evidence="2" id="KW-0639">Primosome</keyword>
<evidence type="ECO:0000256" key="1">
    <source>
        <dbReference type="ARBA" id="ARBA00022478"/>
    </source>
</evidence>
<dbReference type="GO" id="GO:0003899">
    <property type="term" value="F:DNA-directed RNA polymerase activity"/>
    <property type="evidence" value="ECO:0007669"/>
    <property type="project" value="InterPro"/>
</dbReference>
<sequence length="385" mass="44424">MKYSGKFLRELSDKINLVELASKHTKLTRQGNIYIGKCPHPDHDDSSPSFRIWHKNGKYTWCCFGCHSGRKNPAKGFYGSDSLAFIQWMMNTKKKKASFEMAIQEACRITGLKPEGNEQQYIDNCSEEADQYFQNLREDNNAKRYLVSRGLDKEDIYDWNIGYDTKGRVTFPIKDLYGNTIGFSKRAIDDNNPLKYWVSADNEYYKKKWCLYGCDKIDYTFDEVYITEGVFDVILATKYGLKNVVCTCGTDFDDTHAKMISDVGLIPVLVYDGDKAGLKGVDRTLTSLAKYDIFPRIVMLDNKLDLANIAEREQYNLNYFIKSHTSSYDYYLLKDMYNDLDKFKSSIINKYKDSIALARESVKEDKNAKAILDAKLLNTLGLKYE</sequence>
<evidence type="ECO:0000256" key="5">
    <source>
        <dbReference type="ARBA" id="ARBA00022705"/>
    </source>
</evidence>
<keyword evidence="9" id="KW-0804">Transcription</keyword>
<dbReference type="InterPro" id="IPR037068">
    <property type="entry name" value="DNA_primase_core_N_sf"/>
</dbReference>
<dbReference type="CDD" id="cd03364">
    <property type="entry name" value="TOPRIM_DnaG_primases"/>
    <property type="match status" value="1"/>
</dbReference>
<dbReference type="Pfam" id="PF01807">
    <property type="entry name" value="Zn_ribbon_DnaG"/>
    <property type="match status" value="1"/>
</dbReference>
<evidence type="ECO:0000313" key="11">
    <source>
        <dbReference type="EMBL" id="DAG00510.1"/>
    </source>
</evidence>
<organism evidence="11">
    <name type="scientific">Myoviridae sp. ctJ2i1</name>
    <dbReference type="NCBI Taxonomy" id="2825079"/>
    <lineage>
        <taxon>Viruses</taxon>
        <taxon>Duplodnaviria</taxon>
        <taxon>Heunggongvirae</taxon>
        <taxon>Uroviricota</taxon>
        <taxon>Caudoviricetes</taxon>
    </lineage>
</organism>
<keyword evidence="6" id="KW-0479">Metal-binding</keyword>
<evidence type="ECO:0000256" key="6">
    <source>
        <dbReference type="ARBA" id="ARBA00022723"/>
    </source>
</evidence>
<dbReference type="InterPro" id="IPR013264">
    <property type="entry name" value="DNAG_N"/>
</dbReference>
<evidence type="ECO:0000256" key="8">
    <source>
        <dbReference type="ARBA" id="ARBA00022833"/>
    </source>
</evidence>
<accession>A0A8S5V1A3</accession>
<keyword evidence="7" id="KW-0863">Zinc-finger</keyword>
<dbReference type="InterPro" id="IPR036977">
    <property type="entry name" value="DNA_primase_Znf_CHC2"/>
</dbReference>
<dbReference type="InterPro" id="IPR002694">
    <property type="entry name" value="Znf_CHC2"/>
</dbReference>
<keyword evidence="8" id="KW-0862">Zinc</keyword>
<keyword evidence="5" id="KW-0235">DNA replication</keyword>
<evidence type="ECO:0000259" key="10">
    <source>
        <dbReference type="SMART" id="SM00493"/>
    </source>
</evidence>
<keyword evidence="4" id="KW-0548">Nucleotidyltransferase</keyword>
<keyword evidence="1" id="KW-0240">DNA-directed RNA polymerase</keyword>